<name>A0A8S2AI15_ARAAE</name>
<evidence type="ECO:0000313" key="2">
    <source>
        <dbReference type="EMBL" id="CAE6085739.1"/>
    </source>
</evidence>
<protein>
    <submittedName>
        <fullName evidence="2">Uncharacterized protein</fullName>
    </submittedName>
</protein>
<evidence type="ECO:0000256" key="1">
    <source>
        <dbReference type="SAM" id="MobiDB-lite"/>
    </source>
</evidence>
<feature type="compositionally biased region" description="Low complexity" evidence="1">
    <location>
        <begin position="43"/>
        <end position="55"/>
    </location>
</feature>
<accession>A0A8S2AI15</accession>
<dbReference type="Proteomes" id="UP000682877">
    <property type="component" value="Chromosome 6"/>
</dbReference>
<gene>
    <name evidence="2" type="ORF">AARE701A_LOCUS14315</name>
</gene>
<reference evidence="2" key="1">
    <citation type="submission" date="2021-01" db="EMBL/GenBank/DDBJ databases">
        <authorList>
            <person name="Bezrukov I."/>
        </authorList>
    </citation>
    <scope>NUCLEOTIDE SEQUENCE</scope>
</reference>
<feature type="region of interest" description="Disordered" evidence="1">
    <location>
        <begin position="1"/>
        <end position="26"/>
    </location>
</feature>
<organism evidence="2 3">
    <name type="scientific">Arabidopsis arenosa</name>
    <name type="common">Sand rock-cress</name>
    <name type="synonym">Cardaminopsis arenosa</name>
    <dbReference type="NCBI Taxonomy" id="38785"/>
    <lineage>
        <taxon>Eukaryota</taxon>
        <taxon>Viridiplantae</taxon>
        <taxon>Streptophyta</taxon>
        <taxon>Embryophyta</taxon>
        <taxon>Tracheophyta</taxon>
        <taxon>Spermatophyta</taxon>
        <taxon>Magnoliopsida</taxon>
        <taxon>eudicotyledons</taxon>
        <taxon>Gunneridae</taxon>
        <taxon>Pentapetalae</taxon>
        <taxon>rosids</taxon>
        <taxon>malvids</taxon>
        <taxon>Brassicales</taxon>
        <taxon>Brassicaceae</taxon>
        <taxon>Camelineae</taxon>
        <taxon>Arabidopsis</taxon>
    </lineage>
</organism>
<keyword evidence="3" id="KW-1185">Reference proteome</keyword>
<dbReference type="EMBL" id="LR999456">
    <property type="protein sequence ID" value="CAE6085739.1"/>
    <property type="molecule type" value="Genomic_DNA"/>
</dbReference>
<sequence length="107" mass="11613">MTRTKLINISSYSPISQPPSPVPPAFHVTEAAAGFQASRLATSSSSSLNHSSDSSYGRGGKGKARYEIGESSKRKKGKQTDLHSERHTRQCRKDPGIHFYPVSGQLP</sequence>
<proteinExistence type="predicted"/>
<feature type="region of interest" description="Disordered" evidence="1">
    <location>
        <begin position="39"/>
        <end position="107"/>
    </location>
</feature>
<feature type="compositionally biased region" description="Basic and acidic residues" evidence="1">
    <location>
        <begin position="64"/>
        <end position="96"/>
    </location>
</feature>
<dbReference type="AlphaFoldDB" id="A0A8S2AI15"/>
<evidence type="ECO:0000313" key="3">
    <source>
        <dbReference type="Proteomes" id="UP000682877"/>
    </source>
</evidence>